<sequence length="48" mass="5397">MSLAAEAGAIITLTEELVHWIRLLFSGRLVLSMQQHKISTAIFLWVMA</sequence>
<dbReference type="Proteomes" id="UP000255316">
    <property type="component" value="Unassembled WGS sequence"/>
</dbReference>
<protein>
    <submittedName>
        <fullName evidence="1">Uncharacterized protein</fullName>
    </submittedName>
</protein>
<reference evidence="1 2" key="1">
    <citation type="submission" date="2018-06" db="EMBL/GenBank/DDBJ databases">
        <authorList>
            <consortium name="Pathogen Informatics"/>
            <person name="Doyle S."/>
        </authorList>
    </citation>
    <scope>NUCLEOTIDE SEQUENCE [LARGE SCALE GENOMIC DNA]</scope>
    <source>
        <strain evidence="1 2">NCTC12438</strain>
    </source>
</reference>
<name>A0A378IJY4_9GAMM</name>
<evidence type="ECO:0000313" key="2">
    <source>
        <dbReference type="Proteomes" id="UP000255316"/>
    </source>
</evidence>
<evidence type="ECO:0000313" key="1">
    <source>
        <dbReference type="EMBL" id="STX35333.1"/>
    </source>
</evidence>
<gene>
    <name evidence="1" type="ORF">NCTC12438_01947</name>
</gene>
<proteinExistence type="predicted"/>
<accession>A0A378IJY4</accession>
<dbReference type="RefSeq" id="WP_157061472.1">
    <property type="nucleotide sequence ID" value="NZ_CAAAHQ010000015.1"/>
</dbReference>
<organism evidence="1 2">
    <name type="scientific">Legionella cincinnatiensis</name>
    <dbReference type="NCBI Taxonomy" id="28085"/>
    <lineage>
        <taxon>Bacteria</taxon>
        <taxon>Pseudomonadati</taxon>
        <taxon>Pseudomonadota</taxon>
        <taxon>Gammaproteobacteria</taxon>
        <taxon>Legionellales</taxon>
        <taxon>Legionellaceae</taxon>
        <taxon>Legionella</taxon>
    </lineage>
</organism>
<dbReference type="EMBL" id="UGNX01000001">
    <property type="protein sequence ID" value="STX35333.1"/>
    <property type="molecule type" value="Genomic_DNA"/>
</dbReference>
<dbReference type="AlphaFoldDB" id="A0A378IJY4"/>